<dbReference type="InterPro" id="IPR011990">
    <property type="entry name" value="TPR-like_helical_dom_sf"/>
</dbReference>
<evidence type="ECO:0000256" key="1">
    <source>
        <dbReference type="SAM" id="Phobius"/>
    </source>
</evidence>
<dbReference type="InterPro" id="IPR049039">
    <property type="entry name" value="RMD1-3_a_helical_rpt"/>
</dbReference>
<dbReference type="SUPFAM" id="SSF48452">
    <property type="entry name" value="TPR-like"/>
    <property type="match status" value="1"/>
</dbReference>
<feature type="transmembrane region" description="Helical" evidence="1">
    <location>
        <begin position="6"/>
        <end position="27"/>
    </location>
</feature>
<dbReference type="Gene3D" id="1.25.40.10">
    <property type="entry name" value="Tetratricopeptide repeat domain"/>
    <property type="match status" value="1"/>
</dbReference>
<keyword evidence="1" id="KW-0472">Membrane</keyword>
<dbReference type="PANTHER" id="PTHR16056:SF20">
    <property type="entry name" value="C2H2-TYPE DOMAIN-CONTAINING PROTEIN-RELATED"/>
    <property type="match status" value="1"/>
</dbReference>
<dbReference type="GO" id="GO:0097431">
    <property type="term" value="C:mitotic spindle pole"/>
    <property type="evidence" value="ECO:0000318"/>
    <property type="project" value="GO_Central"/>
</dbReference>
<keyword evidence="3" id="KW-1185">Reference proteome</keyword>
<dbReference type="PANTHER" id="PTHR16056">
    <property type="entry name" value="REGULATOR OF MICROTUBULE DYNAMICS PROTEIN"/>
    <property type="match status" value="1"/>
</dbReference>
<evidence type="ECO:0000313" key="2">
    <source>
        <dbReference type="EnsemblMetazoa" id="PPA46843.1"/>
    </source>
</evidence>
<dbReference type="EnsemblMetazoa" id="PPA46843.1">
    <property type="protein sequence ID" value="PPA46843.1"/>
    <property type="gene ID" value="WBGene00304622"/>
</dbReference>
<keyword evidence="1" id="KW-1133">Transmembrane helix</keyword>
<accession>A0A8R1Z920</accession>
<dbReference type="GO" id="GO:0005876">
    <property type="term" value="C:spindle microtubule"/>
    <property type="evidence" value="ECO:0000318"/>
    <property type="project" value="GO_Central"/>
</dbReference>
<dbReference type="OrthoDB" id="512473at2759"/>
<dbReference type="AlphaFoldDB" id="A0A8R1Z920"/>
<reference evidence="3" key="1">
    <citation type="journal article" date="2008" name="Nat. Genet.">
        <title>The Pristionchus pacificus genome provides a unique perspective on nematode lifestyle and parasitism.</title>
        <authorList>
            <person name="Dieterich C."/>
            <person name="Clifton S.W."/>
            <person name="Schuster L.N."/>
            <person name="Chinwalla A."/>
            <person name="Delehaunty K."/>
            <person name="Dinkelacker I."/>
            <person name="Fulton L."/>
            <person name="Fulton R."/>
            <person name="Godfrey J."/>
            <person name="Minx P."/>
            <person name="Mitreva M."/>
            <person name="Roeseler W."/>
            <person name="Tian H."/>
            <person name="Witte H."/>
            <person name="Yang S.P."/>
            <person name="Wilson R.K."/>
            <person name="Sommer R.J."/>
        </authorList>
    </citation>
    <scope>NUCLEOTIDE SEQUENCE [LARGE SCALE GENOMIC DNA]</scope>
    <source>
        <strain evidence="3">PS312</strain>
    </source>
</reference>
<evidence type="ECO:0000313" key="3">
    <source>
        <dbReference type="Proteomes" id="UP000005239"/>
    </source>
</evidence>
<organism evidence="2 3">
    <name type="scientific">Pristionchus pacificus</name>
    <name type="common">Parasitic nematode worm</name>
    <dbReference type="NCBI Taxonomy" id="54126"/>
    <lineage>
        <taxon>Eukaryota</taxon>
        <taxon>Metazoa</taxon>
        <taxon>Ecdysozoa</taxon>
        <taxon>Nematoda</taxon>
        <taxon>Chromadorea</taxon>
        <taxon>Rhabditida</taxon>
        <taxon>Rhabditina</taxon>
        <taxon>Diplogasteromorpha</taxon>
        <taxon>Diplogasteroidea</taxon>
        <taxon>Neodiplogasteridae</taxon>
        <taxon>Pristionchus</taxon>
    </lineage>
</organism>
<proteinExistence type="predicted"/>
<name>A0A8R1Z920_PRIPA</name>
<protein>
    <submittedName>
        <fullName evidence="2">Uncharacterized protein</fullName>
    </submittedName>
</protein>
<gene>
    <name evidence="2" type="primary">WBGene00304622</name>
</gene>
<keyword evidence="1" id="KW-0812">Transmembrane</keyword>
<dbReference type="Proteomes" id="UP000005239">
    <property type="component" value="Unassembled WGS sequence"/>
</dbReference>
<reference evidence="2" key="2">
    <citation type="submission" date="2022-06" db="UniProtKB">
        <authorList>
            <consortium name="EnsemblMetazoa"/>
        </authorList>
    </citation>
    <scope>IDENTIFICATION</scope>
    <source>
        <strain evidence="2">PS312</strain>
    </source>
</reference>
<dbReference type="Pfam" id="PF21033">
    <property type="entry name" value="RMD1-3"/>
    <property type="match status" value="1"/>
</dbReference>
<dbReference type="GO" id="GO:0008017">
    <property type="term" value="F:microtubule binding"/>
    <property type="evidence" value="ECO:0000318"/>
    <property type="project" value="GO_Central"/>
</dbReference>
<sequence>MSESSSSFWKTLGIVSITGGGVALLIWQTNQIRRMREDGDRLREELKMVHEELMDRVERRLGAVPSGDQLERLTRITSGFLQSGPQSICSDDMYDDANEDWYNSSLPSASTPQFDIVLPSSSSGDHKGLNQVAMEALDKMIEENAHKAYEEMKKMYAEGGSKDAELLWRMGKACHSIANDYDRKNPKKKELILEGRGYAQSAATINDNKKFIILKWAAILTGSATDYVGTKEKIEQGNVFKSYLDKALAMDAKEYSLLHMRGRYAFSVANLSWLERKAAAAFFATPPEATIDEALRDFLAANDVRKGWIENLMYIARCYIAKKDSKNASIYLAEALKVDPTDDSEKELLEEAKGLLKKHGG</sequence>
<dbReference type="GO" id="GO:0005739">
    <property type="term" value="C:mitochondrion"/>
    <property type="evidence" value="ECO:0000318"/>
    <property type="project" value="GO_Central"/>
</dbReference>
<dbReference type="GO" id="GO:0005737">
    <property type="term" value="C:cytoplasm"/>
    <property type="evidence" value="ECO:0000318"/>
    <property type="project" value="GO_Central"/>
</dbReference>